<protein>
    <submittedName>
        <fullName evidence="2">Uncharacterized protein</fullName>
    </submittedName>
</protein>
<dbReference type="AlphaFoldDB" id="A0A2P2K4T1"/>
<evidence type="ECO:0000313" key="2">
    <source>
        <dbReference type="EMBL" id="MBX00720.1"/>
    </source>
</evidence>
<keyword evidence="1" id="KW-0472">Membrane</keyword>
<dbReference type="EMBL" id="GGEC01020236">
    <property type="protein sequence ID" value="MBX00720.1"/>
    <property type="molecule type" value="Transcribed_RNA"/>
</dbReference>
<keyword evidence="1" id="KW-0812">Transmembrane</keyword>
<feature type="transmembrane region" description="Helical" evidence="1">
    <location>
        <begin position="31"/>
        <end position="52"/>
    </location>
</feature>
<evidence type="ECO:0000256" key="1">
    <source>
        <dbReference type="SAM" id="Phobius"/>
    </source>
</evidence>
<proteinExistence type="predicted"/>
<sequence>MKILIAEMGLEAKISCEFFSFHQKDFLFPPFLPSSYCFFYFLSFLFLLSIYLRCNSFKVPPGLVVNLMEFYFQHGLIGQDFTTSLKHMM</sequence>
<keyword evidence="1" id="KW-1133">Transmembrane helix</keyword>
<reference evidence="2" key="1">
    <citation type="submission" date="2018-02" db="EMBL/GenBank/DDBJ databases">
        <title>Rhizophora mucronata_Transcriptome.</title>
        <authorList>
            <person name="Meera S.P."/>
            <person name="Sreeshan A."/>
            <person name="Augustine A."/>
        </authorList>
    </citation>
    <scope>NUCLEOTIDE SEQUENCE</scope>
    <source>
        <tissue evidence="2">Leaf</tissue>
    </source>
</reference>
<organism evidence="2">
    <name type="scientific">Rhizophora mucronata</name>
    <name type="common">Asiatic mangrove</name>
    <dbReference type="NCBI Taxonomy" id="61149"/>
    <lineage>
        <taxon>Eukaryota</taxon>
        <taxon>Viridiplantae</taxon>
        <taxon>Streptophyta</taxon>
        <taxon>Embryophyta</taxon>
        <taxon>Tracheophyta</taxon>
        <taxon>Spermatophyta</taxon>
        <taxon>Magnoliopsida</taxon>
        <taxon>eudicotyledons</taxon>
        <taxon>Gunneridae</taxon>
        <taxon>Pentapetalae</taxon>
        <taxon>rosids</taxon>
        <taxon>fabids</taxon>
        <taxon>Malpighiales</taxon>
        <taxon>Rhizophoraceae</taxon>
        <taxon>Rhizophora</taxon>
    </lineage>
</organism>
<accession>A0A2P2K4T1</accession>
<name>A0A2P2K4T1_RHIMU</name>